<evidence type="ECO:0008006" key="3">
    <source>
        <dbReference type="Google" id="ProtNLM"/>
    </source>
</evidence>
<name>A0AAV3XL28_9CYAN</name>
<comment type="caution">
    <text evidence="1">The sequence shown here is derived from an EMBL/GenBank/DDBJ whole genome shotgun (WGS) entry which is preliminary data.</text>
</comment>
<dbReference type="InterPro" id="IPR029063">
    <property type="entry name" value="SAM-dependent_MTases_sf"/>
</dbReference>
<sequence>MGLKLEKVIPWGRSMPEYVRMFNLTPNDLRLNILDCAGGPASFNAEMMRQGYKVISCDPVYQFSADEIQARIQDTYQTVIEGVRANLDSYVWQDIQSPEHLGEIRMAAMQQFLADFPQGQNQGRYLTYGLPTLPFNTNQFDLALCSHFLFTYSEQFSAEFHLDSILEMCRVAKQVRLFPLLNISGEISPNLAPVMTELETRGYTLKVEQVPYEFQKSGNQMLQVMIILDFRF</sequence>
<dbReference type="Proteomes" id="UP001050975">
    <property type="component" value="Unassembled WGS sequence"/>
</dbReference>
<accession>A0AAV3XL28</accession>
<gene>
    <name evidence="1" type="ORF">MiSe_70400</name>
</gene>
<dbReference type="SUPFAM" id="SSF53335">
    <property type="entry name" value="S-adenosyl-L-methionine-dependent methyltransferases"/>
    <property type="match status" value="1"/>
</dbReference>
<organism evidence="1 2">
    <name type="scientific">Microseira wollei NIES-4236</name>
    <dbReference type="NCBI Taxonomy" id="2530354"/>
    <lineage>
        <taxon>Bacteria</taxon>
        <taxon>Bacillati</taxon>
        <taxon>Cyanobacteriota</taxon>
        <taxon>Cyanophyceae</taxon>
        <taxon>Oscillatoriophycideae</taxon>
        <taxon>Aerosakkonematales</taxon>
        <taxon>Aerosakkonemataceae</taxon>
        <taxon>Microseira</taxon>
    </lineage>
</organism>
<evidence type="ECO:0000313" key="2">
    <source>
        <dbReference type="Proteomes" id="UP001050975"/>
    </source>
</evidence>
<keyword evidence="2" id="KW-1185">Reference proteome</keyword>
<reference evidence="1" key="1">
    <citation type="submission" date="2019-10" db="EMBL/GenBank/DDBJ databases">
        <title>Draft genome sequece of Microseira wollei NIES-4236.</title>
        <authorList>
            <person name="Yamaguchi H."/>
            <person name="Suzuki S."/>
            <person name="Kawachi M."/>
        </authorList>
    </citation>
    <scope>NUCLEOTIDE SEQUENCE</scope>
    <source>
        <strain evidence="1">NIES-4236</strain>
    </source>
</reference>
<proteinExistence type="predicted"/>
<protein>
    <recommendedName>
        <fullName evidence="3">SAM-dependent methyltransferase</fullName>
    </recommendedName>
</protein>
<evidence type="ECO:0000313" key="1">
    <source>
        <dbReference type="EMBL" id="GET42226.1"/>
    </source>
</evidence>
<dbReference type="RefSeq" id="WP_226589452.1">
    <property type="nucleotide sequence ID" value="NZ_BLAY01000154.1"/>
</dbReference>
<dbReference type="AlphaFoldDB" id="A0AAV3XL28"/>
<dbReference type="EMBL" id="BLAY01000154">
    <property type="protein sequence ID" value="GET42226.1"/>
    <property type="molecule type" value="Genomic_DNA"/>
</dbReference>